<dbReference type="GeneID" id="30146548"/>
<dbReference type="RefSeq" id="XP_018985559.1">
    <property type="nucleotide sequence ID" value="XM_019128695.1"/>
</dbReference>
<protein>
    <recommendedName>
        <fullName evidence="3">t-SNARE coiled-coil homology domain-containing protein</fullName>
    </recommendedName>
</protein>
<feature type="domain" description="T-SNARE coiled-coil homology" evidence="3">
    <location>
        <begin position="263"/>
        <end position="325"/>
    </location>
</feature>
<dbReference type="PANTHER" id="PTHR19305:SF9">
    <property type="entry name" value="SYNAPTOSOMAL-ASSOCIATED PROTEIN 29"/>
    <property type="match status" value="1"/>
</dbReference>
<organism evidence="4 5">
    <name type="scientific">Babjeviella inositovora NRRL Y-12698</name>
    <dbReference type="NCBI Taxonomy" id="984486"/>
    <lineage>
        <taxon>Eukaryota</taxon>
        <taxon>Fungi</taxon>
        <taxon>Dikarya</taxon>
        <taxon>Ascomycota</taxon>
        <taxon>Saccharomycotina</taxon>
        <taxon>Pichiomycetes</taxon>
        <taxon>Serinales incertae sedis</taxon>
        <taxon>Babjeviella</taxon>
    </lineage>
</organism>
<proteinExistence type="inferred from homology"/>
<keyword evidence="5" id="KW-1185">Reference proteome</keyword>
<dbReference type="PROSITE" id="PS50192">
    <property type="entry name" value="T_SNARE"/>
    <property type="match status" value="1"/>
</dbReference>
<name>A0A1E3QRC2_9ASCO</name>
<dbReference type="STRING" id="984486.A0A1E3QRC2"/>
<dbReference type="EMBL" id="KV454430">
    <property type="protein sequence ID" value="ODQ80231.1"/>
    <property type="molecule type" value="Genomic_DNA"/>
</dbReference>
<evidence type="ECO:0000256" key="2">
    <source>
        <dbReference type="SAM" id="MobiDB-lite"/>
    </source>
</evidence>
<dbReference type="GO" id="GO:0006906">
    <property type="term" value="P:vesicle fusion"/>
    <property type="evidence" value="ECO:0007669"/>
    <property type="project" value="TreeGrafter"/>
</dbReference>
<dbReference type="GO" id="GO:0005886">
    <property type="term" value="C:plasma membrane"/>
    <property type="evidence" value="ECO:0007669"/>
    <property type="project" value="TreeGrafter"/>
</dbReference>
<dbReference type="GO" id="GO:0019905">
    <property type="term" value="F:syntaxin binding"/>
    <property type="evidence" value="ECO:0007669"/>
    <property type="project" value="TreeGrafter"/>
</dbReference>
<dbReference type="PANTHER" id="PTHR19305">
    <property type="entry name" value="SYNAPTOSOMAL ASSOCIATED PROTEIN"/>
    <property type="match status" value="1"/>
</dbReference>
<dbReference type="SUPFAM" id="SSF58038">
    <property type="entry name" value="SNARE fusion complex"/>
    <property type="match status" value="2"/>
</dbReference>
<feature type="compositionally biased region" description="Basic and acidic residues" evidence="2">
    <location>
        <begin position="210"/>
        <end position="225"/>
    </location>
</feature>
<dbReference type="GO" id="GO:0005484">
    <property type="term" value="F:SNAP receptor activity"/>
    <property type="evidence" value="ECO:0007669"/>
    <property type="project" value="TreeGrafter"/>
</dbReference>
<dbReference type="OrthoDB" id="18679at2759"/>
<dbReference type="Gene3D" id="1.20.5.110">
    <property type="match status" value="2"/>
</dbReference>
<dbReference type="AlphaFoldDB" id="A0A1E3QRC2"/>
<gene>
    <name evidence="4" type="ORF">BABINDRAFT_161202</name>
</gene>
<dbReference type="InterPro" id="IPR000727">
    <property type="entry name" value="T_SNARE_dom"/>
</dbReference>
<evidence type="ECO:0000256" key="1">
    <source>
        <dbReference type="ARBA" id="ARBA00009480"/>
    </source>
</evidence>
<dbReference type="Proteomes" id="UP000094336">
    <property type="component" value="Unassembled WGS sequence"/>
</dbReference>
<evidence type="ECO:0000259" key="3">
    <source>
        <dbReference type="PROSITE" id="PS50192"/>
    </source>
</evidence>
<reference evidence="5" key="1">
    <citation type="submission" date="2016-05" db="EMBL/GenBank/DDBJ databases">
        <title>Comparative genomics of biotechnologically important yeasts.</title>
        <authorList>
            <consortium name="DOE Joint Genome Institute"/>
            <person name="Riley R."/>
            <person name="Haridas S."/>
            <person name="Wolfe K.H."/>
            <person name="Lopes M.R."/>
            <person name="Hittinger C.T."/>
            <person name="Goker M."/>
            <person name="Salamov A."/>
            <person name="Wisecaver J."/>
            <person name="Long T.M."/>
            <person name="Aerts A.L."/>
            <person name="Barry K."/>
            <person name="Choi C."/>
            <person name="Clum A."/>
            <person name="Coughlan A.Y."/>
            <person name="Deshpande S."/>
            <person name="Douglass A.P."/>
            <person name="Hanson S.J."/>
            <person name="Klenk H.-P."/>
            <person name="Labutti K."/>
            <person name="Lapidus A."/>
            <person name="Lindquist E."/>
            <person name="Lipzen A."/>
            <person name="Meier-Kolthoff J.P."/>
            <person name="Ohm R.A."/>
            <person name="Otillar R.P."/>
            <person name="Pangilinan J."/>
            <person name="Peng Y."/>
            <person name="Rokas A."/>
            <person name="Rosa C.A."/>
            <person name="Scheuner C."/>
            <person name="Sibirny A.A."/>
            <person name="Slot J.C."/>
            <person name="Stielow J.B."/>
            <person name="Sun H."/>
            <person name="Kurtzman C.P."/>
            <person name="Blackwell M."/>
            <person name="Grigoriev I.V."/>
            <person name="Jeffries T.W."/>
        </authorList>
    </citation>
    <scope>NUCLEOTIDE SEQUENCE [LARGE SCALE GENOMIC DNA]</scope>
    <source>
        <strain evidence="5">NRRL Y-12698</strain>
    </source>
</reference>
<evidence type="ECO:0000313" key="5">
    <source>
        <dbReference type="Proteomes" id="UP000094336"/>
    </source>
</evidence>
<feature type="region of interest" description="Disordered" evidence="2">
    <location>
        <begin position="195"/>
        <end position="231"/>
    </location>
</feature>
<dbReference type="GO" id="GO:0006887">
    <property type="term" value="P:exocytosis"/>
    <property type="evidence" value="ECO:0007669"/>
    <property type="project" value="TreeGrafter"/>
</dbReference>
<accession>A0A1E3QRC2</accession>
<dbReference type="GO" id="GO:0031201">
    <property type="term" value="C:SNARE complex"/>
    <property type="evidence" value="ECO:0007669"/>
    <property type="project" value="TreeGrafter"/>
</dbReference>
<feature type="region of interest" description="Disordered" evidence="2">
    <location>
        <begin position="1"/>
        <end position="22"/>
    </location>
</feature>
<evidence type="ECO:0000313" key="4">
    <source>
        <dbReference type="EMBL" id="ODQ80231.1"/>
    </source>
</evidence>
<comment type="similarity">
    <text evidence="1">Belongs to the SNAP-25 family.</text>
</comment>
<sequence length="327" mass="37211">MGLRKFYKGGSDPKSSSREQASRMHFQRYWMPRGIEASTVNATTTADSLPPYTLDGNPGQDYHHIISTTSPKDTSHPFALKYPFSNPSHPILETYTSVENLPQSDLEEDIERIKQETRATRRETLHSTRNMIQLSTDAMLSADKSLDVMRQQGEQMGDMEGCFSRLNANTFASKGHIKQMERYTGGMVAPFVPNPFTSSRRRKQEAKLIQQHEEGTKQRREKYKDPGSPSRVKMELINQGKGKGYFEDIIPLPFGRYIEIEDIPVEREINRNLGTIGELVGNLKTRATTISRTIDRQNVLLRVIEDDTEAVSNCIEVNNQALDRLSR</sequence>